<dbReference type="PANTHER" id="PTHR40260">
    <property type="entry name" value="BLR8190 PROTEIN"/>
    <property type="match status" value="1"/>
</dbReference>
<name>A0A6A6SXB8_9PLEO</name>
<dbReference type="Proteomes" id="UP000799324">
    <property type="component" value="Unassembled WGS sequence"/>
</dbReference>
<reference evidence="1" key="1">
    <citation type="journal article" date="2020" name="Stud. Mycol.">
        <title>101 Dothideomycetes genomes: a test case for predicting lifestyles and emergence of pathogens.</title>
        <authorList>
            <person name="Haridas S."/>
            <person name="Albert R."/>
            <person name="Binder M."/>
            <person name="Bloem J."/>
            <person name="Labutti K."/>
            <person name="Salamov A."/>
            <person name="Andreopoulos B."/>
            <person name="Baker S."/>
            <person name="Barry K."/>
            <person name="Bills G."/>
            <person name="Bluhm B."/>
            <person name="Cannon C."/>
            <person name="Castanera R."/>
            <person name="Culley D."/>
            <person name="Daum C."/>
            <person name="Ezra D."/>
            <person name="Gonzalez J."/>
            <person name="Henrissat B."/>
            <person name="Kuo A."/>
            <person name="Liang C."/>
            <person name="Lipzen A."/>
            <person name="Lutzoni F."/>
            <person name="Magnuson J."/>
            <person name="Mondo S."/>
            <person name="Nolan M."/>
            <person name="Ohm R."/>
            <person name="Pangilinan J."/>
            <person name="Park H.-J."/>
            <person name="Ramirez L."/>
            <person name="Alfaro M."/>
            <person name="Sun H."/>
            <person name="Tritt A."/>
            <person name="Yoshinaga Y."/>
            <person name="Zwiers L.-H."/>
            <person name="Turgeon B."/>
            <person name="Goodwin S."/>
            <person name="Spatafora J."/>
            <person name="Crous P."/>
            <person name="Grigoriev I."/>
        </authorList>
    </citation>
    <scope>NUCLEOTIDE SEQUENCE</scope>
    <source>
        <strain evidence="1">CBS 122681</strain>
    </source>
</reference>
<evidence type="ECO:0000313" key="1">
    <source>
        <dbReference type="EMBL" id="KAF2652210.1"/>
    </source>
</evidence>
<dbReference type="Gene3D" id="3.30.70.100">
    <property type="match status" value="1"/>
</dbReference>
<evidence type="ECO:0008006" key="3">
    <source>
        <dbReference type="Google" id="ProtNLM"/>
    </source>
</evidence>
<proteinExistence type="predicted"/>
<gene>
    <name evidence="1" type="ORF">K491DRAFT_605343</name>
</gene>
<accession>A0A6A6SXB8</accession>
<dbReference type="OrthoDB" id="4892971at2759"/>
<evidence type="ECO:0000313" key="2">
    <source>
        <dbReference type="Proteomes" id="UP000799324"/>
    </source>
</evidence>
<dbReference type="SUPFAM" id="SSF54909">
    <property type="entry name" value="Dimeric alpha+beta barrel"/>
    <property type="match status" value="1"/>
</dbReference>
<organism evidence="1 2">
    <name type="scientific">Lophiostoma macrostomum CBS 122681</name>
    <dbReference type="NCBI Taxonomy" id="1314788"/>
    <lineage>
        <taxon>Eukaryota</taxon>
        <taxon>Fungi</taxon>
        <taxon>Dikarya</taxon>
        <taxon>Ascomycota</taxon>
        <taxon>Pezizomycotina</taxon>
        <taxon>Dothideomycetes</taxon>
        <taxon>Pleosporomycetidae</taxon>
        <taxon>Pleosporales</taxon>
        <taxon>Lophiostomataceae</taxon>
        <taxon>Lophiostoma</taxon>
    </lineage>
</organism>
<dbReference type="PANTHER" id="PTHR40260:SF2">
    <property type="entry name" value="BLR8190 PROTEIN"/>
    <property type="match status" value="1"/>
</dbReference>
<sequence length="106" mass="11883">MSSDTQPGALVTVLYKRTPDLKFDMDYYRDKHIPFAKSIWTKHGLLRVDITEPESDTEFAVKTVMAWKDLDAWKAALADAETKGIMGDVERVTNAPPIFVPAKIVG</sequence>
<keyword evidence="2" id="KW-1185">Reference proteome</keyword>
<protein>
    <recommendedName>
        <fullName evidence="3">EthD domain-containing protein</fullName>
    </recommendedName>
</protein>
<dbReference type="EMBL" id="MU004407">
    <property type="protein sequence ID" value="KAF2652210.1"/>
    <property type="molecule type" value="Genomic_DNA"/>
</dbReference>
<dbReference type="AlphaFoldDB" id="A0A6A6SXB8"/>
<dbReference type="InterPro" id="IPR011008">
    <property type="entry name" value="Dimeric_a/b-barrel"/>
</dbReference>